<dbReference type="Proteomes" id="UP000254575">
    <property type="component" value="Unassembled WGS sequence"/>
</dbReference>
<reference evidence="1 2" key="1">
    <citation type="submission" date="2018-06" db="EMBL/GenBank/DDBJ databases">
        <authorList>
            <consortium name="Pathogen Informatics"/>
            <person name="Doyle S."/>
        </authorList>
    </citation>
    <scope>NUCLEOTIDE SEQUENCE [LARGE SCALE GENOMIC DNA]</scope>
    <source>
        <strain evidence="1 2">NCTC10717</strain>
    </source>
</reference>
<protein>
    <submittedName>
        <fullName evidence="1">Uncharacterized protein</fullName>
    </submittedName>
</protein>
<accession>A0A380MVD4</accession>
<organism evidence="1 2">
    <name type="scientific">Suttonella indologenes</name>
    <dbReference type="NCBI Taxonomy" id="13276"/>
    <lineage>
        <taxon>Bacteria</taxon>
        <taxon>Pseudomonadati</taxon>
        <taxon>Pseudomonadota</taxon>
        <taxon>Gammaproteobacteria</taxon>
        <taxon>Cardiobacteriales</taxon>
        <taxon>Cardiobacteriaceae</taxon>
        <taxon>Suttonella</taxon>
    </lineage>
</organism>
<sequence>MGDIYLENTVKTAVTITDTNYYRKLLAKGNFDAIYQGSRLAESLC</sequence>
<dbReference type="EMBL" id="UHIA01000004">
    <property type="protein sequence ID" value="SUO96539.1"/>
    <property type="molecule type" value="Genomic_DNA"/>
</dbReference>
<keyword evidence="2" id="KW-1185">Reference proteome</keyword>
<dbReference type="AlphaFoldDB" id="A0A380MVD4"/>
<proteinExistence type="predicted"/>
<name>A0A380MVD4_9GAMM</name>
<evidence type="ECO:0000313" key="2">
    <source>
        <dbReference type="Proteomes" id="UP000254575"/>
    </source>
</evidence>
<dbReference type="RefSeq" id="WP_172459433.1">
    <property type="nucleotide sequence ID" value="NZ_UHIA01000004.1"/>
</dbReference>
<gene>
    <name evidence="1" type="ORF">NCTC10717_01050</name>
</gene>
<evidence type="ECO:0000313" key="1">
    <source>
        <dbReference type="EMBL" id="SUO96539.1"/>
    </source>
</evidence>